<proteinExistence type="predicted"/>
<evidence type="ECO:0000256" key="1">
    <source>
        <dbReference type="SAM" id="Phobius"/>
    </source>
</evidence>
<dbReference type="AlphaFoldDB" id="A0A4R8UXN4"/>
<protein>
    <submittedName>
        <fullName evidence="2">Uncharacterized protein</fullName>
    </submittedName>
</protein>
<dbReference type="EMBL" id="SOFD01000036">
    <property type="protein sequence ID" value="TFB74273.1"/>
    <property type="molecule type" value="Genomic_DNA"/>
</dbReference>
<feature type="transmembrane region" description="Helical" evidence="1">
    <location>
        <begin position="650"/>
        <end position="671"/>
    </location>
</feature>
<dbReference type="RefSeq" id="WP_092341576.1">
    <property type="nucleotide sequence ID" value="NZ_FNIB01000011.1"/>
</dbReference>
<accession>A0A4R8UXN4</accession>
<dbReference type="Proteomes" id="UP000199639">
    <property type="component" value="Unassembled WGS sequence"/>
</dbReference>
<evidence type="ECO:0000313" key="2">
    <source>
        <dbReference type="EMBL" id="SDO14032.1"/>
    </source>
</evidence>
<dbReference type="Proteomes" id="UP000298252">
    <property type="component" value="Unassembled WGS sequence"/>
</dbReference>
<keyword evidence="1" id="KW-0812">Transmembrane</keyword>
<dbReference type="EMBL" id="FNIB01000011">
    <property type="protein sequence ID" value="SDO14032.1"/>
    <property type="molecule type" value="Genomic_DNA"/>
</dbReference>
<keyword evidence="1" id="KW-1133">Transmembrane helix</keyword>
<evidence type="ECO:0000313" key="3">
    <source>
        <dbReference type="EMBL" id="TFB74273.1"/>
    </source>
</evidence>
<dbReference type="STRING" id="1424659.SAMN05216368_11135"/>
<organism evidence="2 4">
    <name type="scientific">Cryobacterium flavum</name>
    <dbReference type="NCBI Taxonomy" id="1424659"/>
    <lineage>
        <taxon>Bacteria</taxon>
        <taxon>Bacillati</taxon>
        <taxon>Actinomycetota</taxon>
        <taxon>Actinomycetes</taxon>
        <taxon>Micrococcales</taxon>
        <taxon>Microbacteriaceae</taxon>
        <taxon>Cryobacterium</taxon>
    </lineage>
</organism>
<keyword evidence="5" id="KW-1185">Reference proteome</keyword>
<gene>
    <name evidence="3" type="ORF">E3O21_15930</name>
    <name evidence="2" type="ORF">SAMN05216368_11135</name>
</gene>
<feature type="transmembrane region" description="Helical" evidence="1">
    <location>
        <begin position="683"/>
        <end position="703"/>
    </location>
</feature>
<reference evidence="2 4" key="1">
    <citation type="submission" date="2016-10" db="EMBL/GenBank/DDBJ databases">
        <authorList>
            <person name="Varghese N."/>
            <person name="Submissions S."/>
        </authorList>
    </citation>
    <scope>NUCLEOTIDE SEQUENCE [LARGE SCALE GENOMIC DNA]</scope>
    <source>
        <strain evidence="2 4">CGMCC 1.11215</strain>
    </source>
</reference>
<keyword evidence="1" id="KW-0472">Membrane</keyword>
<reference evidence="3 5" key="2">
    <citation type="submission" date="2019-03" db="EMBL/GenBank/DDBJ databases">
        <title>Genomics of glacier-inhabiting Cryobacterium strains.</title>
        <authorList>
            <person name="Liu Q."/>
            <person name="Xin Y.-H."/>
        </authorList>
    </citation>
    <scope>NUCLEOTIDE SEQUENCE [LARGE SCALE GENOMIC DNA]</scope>
    <source>
        <strain evidence="3 5">Hh8</strain>
    </source>
</reference>
<evidence type="ECO:0000313" key="4">
    <source>
        <dbReference type="Proteomes" id="UP000199639"/>
    </source>
</evidence>
<sequence>MRIAIIVDGLESTRQFHSDDGEAIRQACVNVRVGNSPIDVEIFRDSQVESLLDGLADSDVAALFFASNSLRHADGLVAKAVSGHREEIVKFLNAGHGLAVLHQYGAGALPLDMPNGTVLRYAAAQVGKLTPTNASASVRAEDPLLNYPEFVADFDAGLATTGQLQSKVSWMAVDLSEMEGFQAVLRGATGDVLLSRSSDSFDWRVVACALPLDWHRAQDLLRNIAQFIATGSPQCVVWSGHDDDAPSPLAPALSQLGTSYLVDPETGPTDNRRTGPTTEWLITRPALHLVGDVLRPQAISPAWLESAKAGGVVLSAAATIDNDVTFFSGLIGSRRLEFARNFFSNLDSDVDGVKTCTDIFPLRNQILAASYFCGLFPGLGNVWNPQTDPLFSARLTSLVYPGMTMTSVLATVQILTSVAASPRILHSAQGLLATLAPDDPGTGALISACRTAIDRTPMDDMFKSIDKIDDDDLDAPLAIRLLDWIGFLKLGLHLDGNKDDLHAVVTRLIGCAATSERDGLWMSLEGTTSVVLGVVAAVTARPDAIELLDRTAKGLMALRQEYAQNRSNPSETDVITRVSHALSIAEQVAPLVIDRIAEAVPRSTYARSRPDSPETQEQSGRQADILSVRNREVNAALVQSRQSLAARAPIWILGALFVWVLVCGTMIWLGFLAGQIWRWPTLAPFLTAPVAFIWFWLATRVIWAMERFEIVPRWLSRLSRAFPKFTARAKSVTTIAANDGTPGRLPR</sequence>
<name>A0A4R8UXN4_9MICO</name>
<evidence type="ECO:0000313" key="5">
    <source>
        <dbReference type="Proteomes" id="UP000298252"/>
    </source>
</evidence>